<dbReference type="Pfam" id="PF08124">
    <property type="entry name" value="Lyase_8_N"/>
    <property type="match status" value="1"/>
</dbReference>
<evidence type="ECO:0000256" key="1">
    <source>
        <dbReference type="ARBA" id="ARBA00001913"/>
    </source>
</evidence>
<evidence type="ECO:0000313" key="13">
    <source>
        <dbReference type="Proteomes" id="UP001597118"/>
    </source>
</evidence>
<dbReference type="Pfam" id="PF02884">
    <property type="entry name" value="Lyase_8_C"/>
    <property type="match status" value="1"/>
</dbReference>
<dbReference type="SUPFAM" id="SSF49863">
    <property type="entry name" value="Hyaluronate lyase-like, C-terminal domain"/>
    <property type="match status" value="1"/>
</dbReference>
<dbReference type="InterPro" id="IPR003159">
    <property type="entry name" value="Lyase_8_central_dom"/>
</dbReference>
<comment type="similarity">
    <text evidence="2">Belongs to the polysaccharide lyase 8 family.</text>
</comment>
<keyword evidence="5" id="KW-0106">Calcium</keyword>
<dbReference type="PANTHER" id="PTHR38481:SF1">
    <property type="entry name" value="HYALURONATE LYASE"/>
    <property type="match status" value="1"/>
</dbReference>
<dbReference type="PANTHER" id="PTHR38481">
    <property type="entry name" value="HYALURONATE LYASE"/>
    <property type="match status" value="1"/>
</dbReference>
<evidence type="ECO:0000256" key="2">
    <source>
        <dbReference type="ARBA" id="ARBA00006699"/>
    </source>
</evidence>
<evidence type="ECO:0000256" key="3">
    <source>
        <dbReference type="ARBA" id="ARBA00011245"/>
    </source>
</evidence>
<dbReference type="Pfam" id="PF02278">
    <property type="entry name" value="Lyase_8"/>
    <property type="match status" value="1"/>
</dbReference>
<dbReference type="CDD" id="cd01083">
    <property type="entry name" value="GAG_Lyase"/>
    <property type="match status" value="1"/>
</dbReference>
<accession>A0ABW4ICP7</accession>
<sequence length="694" mass="79055">MKKVKLLLVFTFALTTYCWAQATYPFGTILKRVYEDESKKGTKIEENGKKWLSTLQSDGSWKDINYSATDITNWEPVTHIERLQSLVNAYNNPEGGLKDDKRLYQGIVKAFTYWYDKDPQSKNWWHNEISVPQKLGLTLILMRFGTEKLPHELEEKLIERMKRGNMETKTGANKTDIATHYFYRSLLVEDKGLLQRSLNELFLPVALVYKEEGLQYDYSYLQHGPQLYVSGYGNVFVSGIVKVSKYVVGTPYALSEEKMQVFSTFYRDTYLKVFRSKYIDFNVEGRGVTRKGNLEKNSEKYRLGQMANLDTKNAKELEDAKMRFDGSKTAEYEVKSFHKHFWNGDYTVHVRPEYTFNVRIASTRTNRSETGNGENLYGRYLSDGATNIQVRGPEYFDIMPIWEWDKIPGVTAADHNENVKIDKSWGVPGNNEFAGGVSDGIYGATAYQLDYDGVSAKKAWFFFDKEIVALGSDISANGPENITTTINQSWLNGSVKTSTNESLNKNAETKLSAGKSWVLHDGVGYYFPEQSAVEISTQEQKGSWHYINNSQPKEEITGNVFKMWINHGQSPKKSKYEYIVFPGVKGAKEIDTKSINILSNTETIQAVYHQNLKMMQVVFYAAGNVENSEMAIAVDKPCVVMVKNTKSGQDIYLADPLQKAETIKITVKDKKNGKDKNQEVKMPQEAYSGSSIKL</sequence>
<dbReference type="Gene3D" id="1.50.10.100">
    <property type="entry name" value="Chondroitin AC/alginate lyase"/>
    <property type="match status" value="1"/>
</dbReference>
<comment type="cofactor">
    <cofactor evidence="1">
        <name>Ca(2+)</name>
        <dbReference type="ChEBI" id="CHEBI:29108"/>
    </cofactor>
</comment>
<feature type="chain" id="PRO_5046361645" evidence="8">
    <location>
        <begin position="21"/>
        <end position="694"/>
    </location>
</feature>
<evidence type="ECO:0000259" key="11">
    <source>
        <dbReference type="Pfam" id="PF08124"/>
    </source>
</evidence>
<dbReference type="SUPFAM" id="SSF74650">
    <property type="entry name" value="Galactose mutarotase-like"/>
    <property type="match status" value="1"/>
</dbReference>
<dbReference type="EMBL" id="JBHUDG010000017">
    <property type="protein sequence ID" value="MFD1630508.1"/>
    <property type="molecule type" value="Genomic_DNA"/>
</dbReference>
<keyword evidence="6 12" id="KW-0456">Lyase</keyword>
<dbReference type="InterPro" id="IPR011013">
    <property type="entry name" value="Gal_mutarotase_sf_dom"/>
</dbReference>
<comment type="subunit">
    <text evidence="3">Monomer.</text>
</comment>
<evidence type="ECO:0000256" key="5">
    <source>
        <dbReference type="ARBA" id="ARBA00022837"/>
    </source>
</evidence>
<evidence type="ECO:0000256" key="8">
    <source>
        <dbReference type="SAM" id="SignalP"/>
    </source>
</evidence>
<protein>
    <submittedName>
        <fullName evidence="12">Polysaccharide lyase 8 family protein</fullName>
    </submittedName>
</protein>
<evidence type="ECO:0000256" key="7">
    <source>
        <dbReference type="SAM" id="MobiDB-lite"/>
    </source>
</evidence>
<evidence type="ECO:0000259" key="9">
    <source>
        <dbReference type="Pfam" id="PF02278"/>
    </source>
</evidence>
<feature type="region of interest" description="Disordered" evidence="7">
    <location>
        <begin position="670"/>
        <end position="694"/>
    </location>
</feature>
<evidence type="ECO:0000256" key="6">
    <source>
        <dbReference type="ARBA" id="ARBA00023239"/>
    </source>
</evidence>
<proteinExistence type="inferred from homology"/>
<dbReference type="InterPro" id="IPR038970">
    <property type="entry name" value="Lyase_8"/>
</dbReference>
<evidence type="ECO:0000256" key="4">
    <source>
        <dbReference type="ARBA" id="ARBA00022729"/>
    </source>
</evidence>
<dbReference type="InterPro" id="IPR011071">
    <property type="entry name" value="Lyase_8-like_C"/>
</dbReference>
<dbReference type="GO" id="GO:0016829">
    <property type="term" value="F:lyase activity"/>
    <property type="evidence" value="ECO:0007669"/>
    <property type="project" value="UniProtKB-KW"/>
</dbReference>
<feature type="signal peptide" evidence="8">
    <location>
        <begin position="1"/>
        <end position="20"/>
    </location>
</feature>
<dbReference type="InterPro" id="IPR004103">
    <property type="entry name" value="Lyase_8_C"/>
</dbReference>
<organism evidence="12 13">
    <name type="scientific">Pseudopedobacter beijingensis</name>
    <dbReference type="NCBI Taxonomy" id="1207056"/>
    <lineage>
        <taxon>Bacteria</taxon>
        <taxon>Pseudomonadati</taxon>
        <taxon>Bacteroidota</taxon>
        <taxon>Sphingobacteriia</taxon>
        <taxon>Sphingobacteriales</taxon>
        <taxon>Sphingobacteriaceae</taxon>
        <taxon>Pseudopedobacter</taxon>
    </lineage>
</organism>
<feature type="compositionally biased region" description="Basic and acidic residues" evidence="7">
    <location>
        <begin position="670"/>
        <end position="679"/>
    </location>
</feature>
<dbReference type="RefSeq" id="WP_379662885.1">
    <property type="nucleotide sequence ID" value="NZ_JBHUDG010000017.1"/>
</dbReference>
<dbReference type="InterPro" id="IPR014718">
    <property type="entry name" value="GH-type_carb-bd"/>
</dbReference>
<dbReference type="Proteomes" id="UP001597118">
    <property type="component" value="Unassembled WGS sequence"/>
</dbReference>
<gene>
    <name evidence="12" type="ORF">ACFSAH_11505</name>
</gene>
<dbReference type="InterPro" id="IPR008929">
    <property type="entry name" value="Chondroitin_lyas"/>
</dbReference>
<dbReference type="SUPFAM" id="SSF48230">
    <property type="entry name" value="Chondroitin AC/alginate lyase"/>
    <property type="match status" value="1"/>
</dbReference>
<dbReference type="InterPro" id="IPR012970">
    <property type="entry name" value="Lyase_8_alpha_N"/>
</dbReference>
<keyword evidence="13" id="KW-1185">Reference proteome</keyword>
<evidence type="ECO:0000313" key="12">
    <source>
        <dbReference type="EMBL" id="MFD1630508.1"/>
    </source>
</evidence>
<reference evidence="13" key="1">
    <citation type="journal article" date="2019" name="Int. J. Syst. Evol. Microbiol.">
        <title>The Global Catalogue of Microorganisms (GCM) 10K type strain sequencing project: providing services to taxonomists for standard genome sequencing and annotation.</title>
        <authorList>
            <consortium name="The Broad Institute Genomics Platform"/>
            <consortium name="The Broad Institute Genome Sequencing Center for Infectious Disease"/>
            <person name="Wu L."/>
            <person name="Ma J."/>
        </authorList>
    </citation>
    <scope>NUCLEOTIDE SEQUENCE [LARGE SCALE GENOMIC DNA]</scope>
    <source>
        <strain evidence="13">CCUG 53762</strain>
    </source>
</reference>
<dbReference type="Gene3D" id="2.60.220.10">
    <property type="entry name" value="Polysaccharide lyase family 8-like, C-terminal"/>
    <property type="match status" value="1"/>
</dbReference>
<evidence type="ECO:0000259" key="10">
    <source>
        <dbReference type="Pfam" id="PF02884"/>
    </source>
</evidence>
<name>A0ABW4ICP7_9SPHI</name>
<feature type="domain" description="Polysaccharide lyase 8 N-terminal alpha-helical" evidence="11">
    <location>
        <begin position="31"/>
        <end position="314"/>
    </location>
</feature>
<keyword evidence="4 8" id="KW-0732">Signal</keyword>
<dbReference type="Gene3D" id="2.70.98.10">
    <property type="match status" value="1"/>
</dbReference>
<feature type="domain" description="Polysaccharide lyase family 8 C-terminal" evidence="10">
    <location>
        <begin position="597"/>
        <end position="663"/>
    </location>
</feature>
<feature type="domain" description="Polysaccharide lyase family 8 central" evidence="9">
    <location>
        <begin position="338"/>
        <end position="584"/>
    </location>
</feature>
<comment type="caution">
    <text evidence="12">The sequence shown here is derived from an EMBL/GenBank/DDBJ whole genome shotgun (WGS) entry which is preliminary data.</text>
</comment>